<dbReference type="Proteomes" id="UP000789920">
    <property type="component" value="Unassembled WGS sequence"/>
</dbReference>
<reference evidence="1" key="1">
    <citation type="submission" date="2021-06" db="EMBL/GenBank/DDBJ databases">
        <authorList>
            <person name="Kallberg Y."/>
            <person name="Tangrot J."/>
            <person name="Rosling A."/>
        </authorList>
    </citation>
    <scope>NUCLEOTIDE SEQUENCE</scope>
    <source>
        <strain evidence="1">MA461A</strain>
    </source>
</reference>
<comment type="caution">
    <text evidence="1">The sequence shown here is derived from an EMBL/GenBank/DDBJ whole genome shotgun (WGS) entry which is preliminary data.</text>
</comment>
<gene>
    <name evidence="1" type="ORF">RPERSI_LOCUS33688</name>
</gene>
<dbReference type="EMBL" id="CAJVQC010146976">
    <property type="protein sequence ID" value="CAG8845490.1"/>
    <property type="molecule type" value="Genomic_DNA"/>
</dbReference>
<feature type="non-terminal residue" evidence="1">
    <location>
        <position position="1"/>
    </location>
</feature>
<accession>A0ACA9SPN6</accession>
<sequence length="42" mass="4650">YESFKATTVNTSYRSVLVNNKAVIAHLPPVDSHFTDVNILGM</sequence>
<feature type="non-terminal residue" evidence="1">
    <location>
        <position position="42"/>
    </location>
</feature>
<proteinExistence type="predicted"/>
<evidence type="ECO:0000313" key="1">
    <source>
        <dbReference type="EMBL" id="CAG8845490.1"/>
    </source>
</evidence>
<evidence type="ECO:0000313" key="2">
    <source>
        <dbReference type="Proteomes" id="UP000789920"/>
    </source>
</evidence>
<organism evidence="1 2">
    <name type="scientific">Racocetra persica</name>
    <dbReference type="NCBI Taxonomy" id="160502"/>
    <lineage>
        <taxon>Eukaryota</taxon>
        <taxon>Fungi</taxon>
        <taxon>Fungi incertae sedis</taxon>
        <taxon>Mucoromycota</taxon>
        <taxon>Glomeromycotina</taxon>
        <taxon>Glomeromycetes</taxon>
        <taxon>Diversisporales</taxon>
        <taxon>Gigasporaceae</taxon>
        <taxon>Racocetra</taxon>
    </lineage>
</organism>
<protein>
    <submittedName>
        <fullName evidence="1">20535_t:CDS:1</fullName>
    </submittedName>
</protein>
<name>A0ACA9SPN6_9GLOM</name>
<keyword evidence="2" id="KW-1185">Reference proteome</keyword>